<dbReference type="AlphaFoldDB" id="A0A9D3W9K1"/>
<accession>A0A9D3W9K1</accession>
<dbReference type="InterPro" id="IPR019824">
    <property type="entry name" value="Leghaemoglobin_Fe_BS"/>
</dbReference>
<evidence type="ECO:0000313" key="2">
    <source>
        <dbReference type="Proteomes" id="UP000828251"/>
    </source>
</evidence>
<sequence length="79" mass="9239">MKRDSDIPLEQNPKLKPHAMTVFVMVYSVPKLHSEFRGMMCRTVNQSISYSASKNRKSCSERIQSERFRGHTFQVLCCR</sequence>
<name>A0A9D3W9K1_9ROSI</name>
<reference evidence="1 2" key="1">
    <citation type="journal article" date="2021" name="Plant Biotechnol. J.">
        <title>Multi-omics assisted identification of the key and species-specific regulatory components of drought-tolerant mechanisms in Gossypium stocksii.</title>
        <authorList>
            <person name="Yu D."/>
            <person name="Ke L."/>
            <person name="Zhang D."/>
            <person name="Wu Y."/>
            <person name="Sun Y."/>
            <person name="Mei J."/>
            <person name="Sun J."/>
            <person name="Sun Y."/>
        </authorList>
    </citation>
    <scope>NUCLEOTIDE SEQUENCE [LARGE SCALE GENOMIC DNA]</scope>
    <source>
        <strain evidence="2">cv. E1</strain>
        <tissue evidence="1">Leaf</tissue>
    </source>
</reference>
<organism evidence="1 2">
    <name type="scientific">Gossypium stocksii</name>
    <dbReference type="NCBI Taxonomy" id="47602"/>
    <lineage>
        <taxon>Eukaryota</taxon>
        <taxon>Viridiplantae</taxon>
        <taxon>Streptophyta</taxon>
        <taxon>Embryophyta</taxon>
        <taxon>Tracheophyta</taxon>
        <taxon>Spermatophyta</taxon>
        <taxon>Magnoliopsida</taxon>
        <taxon>eudicotyledons</taxon>
        <taxon>Gunneridae</taxon>
        <taxon>Pentapetalae</taxon>
        <taxon>rosids</taxon>
        <taxon>malvids</taxon>
        <taxon>Malvales</taxon>
        <taxon>Malvaceae</taxon>
        <taxon>Malvoideae</taxon>
        <taxon>Gossypium</taxon>
    </lineage>
</organism>
<comment type="caution">
    <text evidence="1">The sequence shown here is derived from an EMBL/GenBank/DDBJ whole genome shotgun (WGS) entry which is preliminary data.</text>
</comment>
<evidence type="ECO:0000313" key="1">
    <source>
        <dbReference type="EMBL" id="KAH1120264.1"/>
    </source>
</evidence>
<dbReference type="EMBL" id="JAIQCV010000002">
    <property type="protein sequence ID" value="KAH1120264.1"/>
    <property type="molecule type" value="Genomic_DNA"/>
</dbReference>
<gene>
    <name evidence="1" type="ORF">J1N35_003424</name>
</gene>
<dbReference type="Proteomes" id="UP000828251">
    <property type="component" value="Unassembled WGS sequence"/>
</dbReference>
<proteinExistence type="predicted"/>
<protein>
    <submittedName>
        <fullName evidence="1">Uncharacterized protein</fullName>
    </submittedName>
</protein>
<keyword evidence="2" id="KW-1185">Reference proteome</keyword>
<dbReference type="GO" id="GO:0019825">
    <property type="term" value="F:oxygen binding"/>
    <property type="evidence" value="ECO:0007669"/>
    <property type="project" value="InterPro"/>
</dbReference>
<dbReference type="GO" id="GO:0020037">
    <property type="term" value="F:heme binding"/>
    <property type="evidence" value="ECO:0007669"/>
    <property type="project" value="InterPro"/>
</dbReference>
<dbReference type="PROSITE" id="PS00208">
    <property type="entry name" value="PLANT_GLOBIN"/>
    <property type="match status" value="1"/>
</dbReference>
<dbReference type="OrthoDB" id="10356958at2759"/>